<dbReference type="AlphaFoldDB" id="A0A6H1ZGU4"/>
<sequence length="93" mass="10307">MKKYMLYIFESGRLVGMQDVTGWPVDKIDEAISALEFFGRTGEVSDKGRAICWEPSCGIDLGEREIPAGELSHGICPEHEAEKMAELGEICDL</sequence>
<name>A0A6H1ZGU4_9ZZZZ</name>
<organism evidence="1">
    <name type="scientific">viral metagenome</name>
    <dbReference type="NCBI Taxonomy" id="1070528"/>
    <lineage>
        <taxon>unclassified sequences</taxon>
        <taxon>metagenomes</taxon>
        <taxon>organismal metagenomes</taxon>
    </lineage>
</organism>
<reference evidence="1" key="1">
    <citation type="submission" date="2020-03" db="EMBL/GenBank/DDBJ databases">
        <title>The deep terrestrial virosphere.</title>
        <authorList>
            <person name="Holmfeldt K."/>
            <person name="Nilsson E."/>
            <person name="Simone D."/>
            <person name="Lopez-Fernandez M."/>
            <person name="Wu X."/>
            <person name="de Brujin I."/>
            <person name="Lundin D."/>
            <person name="Andersson A."/>
            <person name="Bertilsson S."/>
            <person name="Dopson M."/>
        </authorList>
    </citation>
    <scope>NUCLEOTIDE SEQUENCE</scope>
    <source>
        <strain evidence="1">TM448A00411</strain>
        <strain evidence="2">TM448B00141</strain>
    </source>
</reference>
<protein>
    <submittedName>
        <fullName evidence="1">Uncharacterized protein</fullName>
    </submittedName>
</protein>
<dbReference type="EMBL" id="MT144592">
    <property type="protein sequence ID" value="QJH93826.1"/>
    <property type="molecule type" value="Genomic_DNA"/>
</dbReference>
<evidence type="ECO:0000313" key="1">
    <source>
        <dbReference type="EMBL" id="QJA46420.1"/>
    </source>
</evidence>
<accession>A0A6H1ZGU4</accession>
<proteinExistence type="predicted"/>
<dbReference type="EMBL" id="MT144010">
    <property type="protein sequence ID" value="QJA46420.1"/>
    <property type="molecule type" value="Genomic_DNA"/>
</dbReference>
<evidence type="ECO:0000313" key="2">
    <source>
        <dbReference type="EMBL" id="QJH93826.1"/>
    </source>
</evidence>
<gene>
    <name evidence="1" type="ORF">TM448A00411_0022</name>
    <name evidence="2" type="ORF">TM448B00141_0012</name>
</gene>